<feature type="compositionally biased region" description="Basic and acidic residues" evidence="9">
    <location>
        <begin position="834"/>
        <end position="844"/>
    </location>
</feature>
<dbReference type="AlphaFoldDB" id="U1GA56"/>
<dbReference type="Proteomes" id="UP000019373">
    <property type="component" value="Unassembled WGS sequence"/>
</dbReference>
<feature type="region of interest" description="Disordered" evidence="9">
    <location>
        <begin position="817"/>
        <end position="852"/>
    </location>
</feature>
<evidence type="ECO:0000256" key="9">
    <source>
        <dbReference type="SAM" id="MobiDB-lite"/>
    </source>
</evidence>
<feature type="domain" description="Bromo" evidence="10">
    <location>
        <begin position="273"/>
        <end position="343"/>
    </location>
</feature>
<dbReference type="CDD" id="cd05522">
    <property type="entry name" value="Bromo_Rsc1_2_II"/>
    <property type="match status" value="1"/>
</dbReference>
<evidence type="ECO:0000256" key="5">
    <source>
        <dbReference type="ARBA" id="ARBA00023117"/>
    </source>
</evidence>
<feature type="compositionally biased region" description="Basic and acidic residues" evidence="9">
    <location>
        <begin position="228"/>
        <end position="241"/>
    </location>
</feature>
<dbReference type="Pfam" id="PF00439">
    <property type="entry name" value="Bromodomain"/>
    <property type="match status" value="2"/>
</dbReference>
<feature type="compositionally biased region" description="Polar residues" evidence="9">
    <location>
        <begin position="599"/>
        <end position="612"/>
    </location>
</feature>
<feature type="compositionally biased region" description="Acidic residues" evidence="9">
    <location>
        <begin position="179"/>
        <end position="207"/>
    </location>
</feature>
<gene>
    <name evidence="12" type="ORF">EPUS_04550</name>
</gene>
<evidence type="ECO:0000256" key="1">
    <source>
        <dbReference type="ARBA" id="ARBA00004123"/>
    </source>
</evidence>
<proteinExistence type="predicted"/>
<dbReference type="InterPro" id="IPR001487">
    <property type="entry name" value="Bromodomain"/>
</dbReference>
<dbReference type="InterPro" id="IPR036427">
    <property type="entry name" value="Bromodomain-like_sf"/>
</dbReference>
<comment type="subcellular location">
    <subcellularLocation>
        <location evidence="1">Nucleus</location>
    </subcellularLocation>
</comment>
<dbReference type="OrthoDB" id="1742084at2759"/>
<sequence length="1037" mass="118383">MDEKADRSQPEYSPNPAESIEVDEEIKEDETGDGVDGVSRELYKEMRSICDSLSNHRIAIKGDEDYYPSALFRRIPNKRNLPEYHTIIPEPRAISTLKHKIQTKKYTSFAEYVRDFALIVHNAQVFNRPNSGPVKDVLVLKALFEQELARLVERGLISKEDTIFPDLGEIPDATPEPDPVTEDEEEGEDDAEGEDDDEDDEPDDSDEEGKGRRRRRGGRQSGAGRKRDRSEDAQKGGDGDARKRRGRPPRVDTPMEARIKSVLKGIRKFRSDAGHLKILPFERLPDKTQNPGYYIEIKEPIAVDLIKRKVKRKKYQSLEHFMKDMEVMFNNAMQYNEDESDIYKDAKELWEEAQKIAEAERQRPDTEYLLEDGRLPLPNGILHNNELWKVGDWVHIQNPNDVTKPIVAQIYRTWQDTEGQQWVNACWYYRPEQTVHQYEKHFYANEVVKTGQYRDHHIDEIVDRCFVMFFTRYNRGRPRGLDASKEVYVCEARYNEEKHRLNKIKTWASCLPDEVREKDYEMDMFDAPKRIKKIPSPIKHLLKDDAKETDELPSPQWGRENAPPIVGAVHCQPRDENQSPPPEPTPPPPPTPPAPPPRQISNTVLPRQTSRPSVDIQGDTIMSNAPGRPSAAAHATPQMIPGSAYHQTSASPVPGIGRPTSYQKSQTSYGASVVPHTPSQPLAYAQQPQVTPSAAHPSSYNPPSNAQTFTPRVPPPNQPVSSATQGYHHSTTHHNQVSHRHPEVYVMSDAANASIPLEIRQQFPCDDNGRVLWFTTPPLNNTVTPLNIVSPRDGKPLAHTPEYLAAKEKRKKLIEERKRQIQDRSTAANQSAEAENRTENDGHPSSKRRRVTDVEVGTLVLQTLTDRVLDANKEWYKSQYGDCAEEAEAFDAVRAEERRMEVEAKKAYFEERRKVAEERKEKEKAMEGKLWLMVFNNLVQPESWYGLSFPPRANSRNSSPGVEDEDENSHVDNYLRELTNPGSPNIDIVAIHGLNPGKANHGERTWSKNKFLWLQDEKFLPGHFQLPESCSSVITQE</sequence>
<dbReference type="PROSITE" id="PS50014">
    <property type="entry name" value="BROMODOMAIN_2"/>
    <property type="match status" value="2"/>
</dbReference>
<evidence type="ECO:0000313" key="13">
    <source>
        <dbReference type="Proteomes" id="UP000019373"/>
    </source>
</evidence>
<dbReference type="Gene3D" id="2.30.30.490">
    <property type="match status" value="1"/>
</dbReference>
<evidence type="ECO:0000259" key="10">
    <source>
        <dbReference type="PROSITE" id="PS50014"/>
    </source>
</evidence>
<dbReference type="CDD" id="cd04369">
    <property type="entry name" value="Bromodomain"/>
    <property type="match status" value="1"/>
</dbReference>
<evidence type="ECO:0008006" key="14">
    <source>
        <dbReference type="Google" id="ProtNLM"/>
    </source>
</evidence>
<dbReference type="RefSeq" id="XP_007805516.1">
    <property type="nucleotide sequence ID" value="XM_007807325.1"/>
</dbReference>
<dbReference type="HOGENOM" id="CLU_007728_0_0_1"/>
<keyword evidence="13" id="KW-1185">Reference proteome</keyword>
<dbReference type="InterPro" id="IPR043151">
    <property type="entry name" value="BAH_sf"/>
</dbReference>
<dbReference type="SMART" id="SM00297">
    <property type="entry name" value="BROMO"/>
    <property type="match status" value="2"/>
</dbReference>
<feature type="compositionally biased region" description="Pro residues" evidence="9">
    <location>
        <begin position="579"/>
        <end position="598"/>
    </location>
</feature>
<dbReference type="PROSITE" id="PS51038">
    <property type="entry name" value="BAH"/>
    <property type="match status" value="1"/>
</dbReference>
<feature type="compositionally biased region" description="Basic residues" evidence="9">
    <location>
        <begin position="730"/>
        <end position="739"/>
    </location>
</feature>
<dbReference type="EMBL" id="KE721492">
    <property type="protein sequence ID" value="ERF68898.1"/>
    <property type="molecule type" value="Genomic_DNA"/>
</dbReference>
<evidence type="ECO:0000313" key="12">
    <source>
        <dbReference type="EMBL" id="ERF68898.1"/>
    </source>
</evidence>
<dbReference type="PRINTS" id="PR00503">
    <property type="entry name" value="BROMODOMAIN"/>
</dbReference>
<reference evidence="13" key="1">
    <citation type="journal article" date="2014" name="BMC Genomics">
        <title>Genome characteristics reveal the impact of lichenization on lichen-forming fungus Endocarpon pusillum Hedwig (Verrucariales, Ascomycota).</title>
        <authorList>
            <person name="Wang Y.-Y."/>
            <person name="Liu B."/>
            <person name="Zhang X.-Y."/>
            <person name="Zhou Q.-M."/>
            <person name="Zhang T."/>
            <person name="Li H."/>
            <person name="Yu Y.-F."/>
            <person name="Zhang X.-L."/>
            <person name="Hao X.-Y."/>
            <person name="Wang M."/>
            <person name="Wang L."/>
            <person name="Wei J.-C."/>
        </authorList>
    </citation>
    <scope>NUCLEOTIDE SEQUENCE [LARGE SCALE GENOMIC DNA]</scope>
    <source>
        <strain evidence="13">Z07020 / HMAS-L-300199</strain>
    </source>
</reference>
<evidence type="ECO:0000259" key="11">
    <source>
        <dbReference type="PROSITE" id="PS51038"/>
    </source>
</evidence>
<dbReference type="GO" id="GO:0016586">
    <property type="term" value="C:RSC-type complex"/>
    <property type="evidence" value="ECO:0007669"/>
    <property type="project" value="InterPro"/>
</dbReference>
<dbReference type="InterPro" id="IPR048047">
    <property type="entry name" value="RSC1/2_bromodom"/>
</dbReference>
<evidence type="ECO:0000256" key="6">
    <source>
        <dbReference type="ARBA" id="ARBA00023163"/>
    </source>
</evidence>
<dbReference type="FunFam" id="2.30.30.490:FF:000015">
    <property type="entry name" value="Chromatin structure-remodeling complex subunit RSC1"/>
    <property type="match status" value="1"/>
</dbReference>
<feature type="compositionally biased region" description="Polar residues" evidence="9">
    <location>
        <begin position="823"/>
        <end position="833"/>
    </location>
</feature>
<evidence type="ECO:0000256" key="8">
    <source>
        <dbReference type="PROSITE-ProRule" id="PRU00035"/>
    </source>
</evidence>
<dbReference type="FunFam" id="1.20.920.10:FF:000048">
    <property type="entry name" value="RSC complex subunit (RSC1), putative"/>
    <property type="match status" value="1"/>
</dbReference>
<dbReference type="Gene3D" id="1.20.920.10">
    <property type="entry name" value="Bromodomain-like"/>
    <property type="match status" value="2"/>
</dbReference>
<feature type="region of interest" description="Disordered" evidence="9">
    <location>
        <begin position="1"/>
        <end position="36"/>
    </location>
</feature>
<evidence type="ECO:0000256" key="4">
    <source>
        <dbReference type="ARBA" id="ARBA00023015"/>
    </source>
</evidence>
<dbReference type="CDD" id="cd04717">
    <property type="entry name" value="BAH_polybromo"/>
    <property type="match status" value="1"/>
</dbReference>
<feature type="compositionally biased region" description="Acidic residues" evidence="9">
    <location>
        <begin position="20"/>
        <end position="33"/>
    </location>
</feature>
<dbReference type="GO" id="GO:0003682">
    <property type="term" value="F:chromatin binding"/>
    <property type="evidence" value="ECO:0007669"/>
    <property type="project" value="InterPro"/>
</dbReference>
<keyword evidence="6" id="KW-0804">Transcription</keyword>
<feature type="region of interest" description="Disordered" evidence="9">
    <location>
        <begin position="163"/>
        <end position="257"/>
    </location>
</feature>
<dbReference type="PANTHER" id="PTHR16062">
    <property type="entry name" value="SWI/SNF-RELATED"/>
    <property type="match status" value="1"/>
</dbReference>
<feature type="region of interest" description="Disordered" evidence="9">
    <location>
        <begin position="548"/>
        <end position="739"/>
    </location>
</feature>
<dbReference type="InterPro" id="IPR037382">
    <property type="entry name" value="Rsc/polybromo"/>
</dbReference>
<feature type="domain" description="Bromo" evidence="10">
    <location>
        <begin position="64"/>
        <end position="134"/>
    </location>
</feature>
<keyword evidence="2" id="KW-0677">Repeat</keyword>
<evidence type="ECO:0000256" key="2">
    <source>
        <dbReference type="ARBA" id="ARBA00022737"/>
    </source>
</evidence>
<feature type="domain" description="BAH" evidence="11">
    <location>
        <begin position="386"/>
        <end position="505"/>
    </location>
</feature>
<keyword evidence="3" id="KW-0156">Chromatin regulator</keyword>
<dbReference type="eggNOG" id="KOG1827">
    <property type="taxonomic scope" value="Eukaryota"/>
</dbReference>
<name>U1GA56_ENDPU</name>
<dbReference type="SMART" id="SM00439">
    <property type="entry name" value="BAH"/>
    <property type="match status" value="1"/>
</dbReference>
<dbReference type="SUPFAM" id="SSF47370">
    <property type="entry name" value="Bromodomain"/>
    <property type="match status" value="2"/>
</dbReference>
<protein>
    <recommendedName>
        <fullName evidence="14">Chromatin structure-remodeling complex subunit RSC1</fullName>
    </recommendedName>
</protein>
<feature type="compositionally biased region" description="Polar residues" evidence="9">
    <location>
        <begin position="686"/>
        <end position="710"/>
    </location>
</feature>
<organism evidence="12 13">
    <name type="scientific">Endocarpon pusillum (strain Z07020 / HMAS-L-300199)</name>
    <name type="common">Lichen-forming fungus</name>
    <dbReference type="NCBI Taxonomy" id="1263415"/>
    <lineage>
        <taxon>Eukaryota</taxon>
        <taxon>Fungi</taxon>
        <taxon>Dikarya</taxon>
        <taxon>Ascomycota</taxon>
        <taxon>Pezizomycotina</taxon>
        <taxon>Eurotiomycetes</taxon>
        <taxon>Chaetothyriomycetidae</taxon>
        <taxon>Verrucariales</taxon>
        <taxon>Verrucariaceae</taxon>
        <taxon>Endocarpon</taxon>
    </lineage>
</organism>
<dbReference type="GO" id="GO:0006368">
    <property type="term" value="P:transcription elongation by RNA polymerase II"/>
    <property type="evidence" value="ECO:0007669"/>
    <property type="project" value="TreeGrafter"/>
</dbReference>
<evidence type="ECO:0000256" key="7">
    <source>
        <dbReference type="ARBA" id="ARBA00023242"/>
    </source>
</evidence>
<keyword evidence="7" id="KW-0539">Nucleus</keyword>
<dbReference type="GeneID" id="19239505"/>
<dbReference type="PANTHER" id="PTHR16062:SF21">
    <property type="entry name" value="CHROMATIN STRUCTURE-REMODELING COMPLEX SUBUNIT RSC1-RELATED"/>
    <property type="match status" value="1"/>
</dbReference>
<feature type="compositionally biased region" description="Polar residues" evidence="9">
    <location>
        <begin position="719"/>
        <end position="729"/>
    </location>
</feature>
<dbReference type="GO" id="GO:0006338">
    <property type="term" value="P:chromatin remodeling"/>
    <property type="evidence" value="ECO:0007669"/>
    <property type="project" value="InterPro"/>
</dbReference>
<feature type="compositionally biased region" description="Polar residues" evidence="9">
    <location>
        <begin position="660"/>
        <end position="670"/>
    </location>
</feature>
<keyword evidence="4" id="KW-0805">Transcription regulation</keyword>
<keyword evidence="5 8" id="KW-0103">Bromodomain</keyword>
<evidence type="ECO:0000256" key="3">
    <source>
        <dbReference type="ARBA" id="ARBA00022853"/>
    </source>
</evidence>
<dbReference type="InterPro" id="IPR001025">
    <property type="entry name" value="BAH_dom"/>
</dbReference>
<dbReference type="Pfam" id="PF01426">
    <property type="entry name" value="BAH"/>
    <property type="match status" value="1"/>
</dbReference>
<dbReference type="OMA" id="QKWINAC"/>
<accession>U1GA56</accession>